<feature type="chain" id="PRO_5047038620" evidence="1">
    <location>
        <begin position="21"/>
        <end position="495"/>
    </location>
</feature>
<evidence type="ECO:0000313" key="3">
    <source>
        <dbReference type="Proteomes" id="UP001302349"/>
    </source>
</evidence>
<proteinExistence type="predicted"/>
<sequence length="495" mass="58056">MNKLLLFAIFCLCPFAVAMAQLFPLKKQKQVSSRIEQPGRIEFEIANANYQDYIVTGCEKEGLFICHKTEHKDKDGYSWEFIRLDTALGTVWQKDMHLPFGSRITDYDYQPGFINYLIREKEYKQEELVLLRINLENGDTSRFYINTVIPMVPTQFHVVGNTLLMGVYTDYKPFIFRYNLIDKLPQIIPGLYNDYGEILRITTDDRLRIFTVTMSERMPDFRTTVSVRSFSEGGDMMRNIHLEPDESKSLLNGAPTNPELDRQFVAGTYAHQRLTYSSGLYIARLSNSSQQRIDYFDYSELDHFFSYLSTGRERRIRERANQKKVLGQQPRFHYRLLLHDIIPNGNYYTVFGEAYYPSYSFGYHYTHAVVMTFDRLGNFLWDSSFEINDVTTFGARDLVHVGTKGDETVLLYLYDNTIRSKVLKEDKIIEGKTFNDISLTFEDDESWGGRNQVGNLSRWFGTTFYTYGIRDIENLHSEEVAYYRQVFYINKVAYR</sequence>
<evidence type="ECO:0000256" key="1">
    <source>
        <dbReference type="SAM" id="SignalP"/>
    </source>
</evidence>
<name>A0ABZ0IGZ0_9BACT</name>
<reference evidence="2 3" key="1">
    <citation type="journal article" date="2023" name="Microbiol. Resour. Announc.">
        <title>Complete Genome Sequence of Imperialibacter roseus strain P4T.</title>
        <authorList>
            <person name="Tizabi D.R."/>
            <person name="Bachvaroff T."/>
            <person name="Hill R.T."/>
        </authorList>
    </citation>
    <scope>NUCLEOTIDE SEQUENCE [LARGE SCALE GENOMIC DNA]</scope>
    <source>
        <strain evidence="2 3">P4T</strain>
    </source>
</reference>
<feature type="signal peptide" evidence="1">
    <location>
        <begin position="1"/>
        <end position="20"/>
    </location>
</feature>
<protein>
    <submittedName>
        <fullName evidence="2">Uncharacterized protein</fullName>
    </submittedName>
</protein>
<evidence type="ECO:0000313" key="2">
    <source>
        <dbReference type="EMBL" id="WOK04305.1"/>
    </source>
</evidence>
<keyword evidence="1" id="KW-0732">Signal</keyword>
<keyword evidence="3" id="KW-1185">Reference proteome</keyword>
<dbReference type="Proteomes" id="UP001302349">
    <property type="component" value="Chromosome"/>
</dbReference>
<dbReference type="RefSeq" id="WP_317487118.1">
    <property type="nucleotide sequence ID" value="NZ_CP136051.1"/>
</dbReference>
<dbReference type="EMBL" id="CP136051">
    <property type="protein sequence ID" value="WOK04305.1"/>
    <property type="molecule type" value="Genomic_DNA"/>
</dbReference>
<accession>A0ABZ0IGZ0</accession>
<gene>
    <name evidence="2" type="ORF">RT717_14590</name>
</gene>
<organism evidence="2 3">
    <name type="scientific">Imperialibacter roseus</name>
    <dbReference type="NCBI Taxonomy" id="1324217"/>
    <lineage>
        <taxon>Bacteria</taxon>
        <taxon>Pseudomonadati</taxon>
        <taxon>Bacteroidota</taxon>
        <taxon>Cytophagia</taxon>
        <taxon>Cytophagales</taxon>
        <taxon>Flammeovirgaceae</taxon>
        <taxon>Imperialibacter</taxon>
    </lineage>
</organism>